<feature type="repeat" description="TPR" evidence="3">
    <location>
        <begin position="958"/>
        <end position="991"/>
    </location>
</feature>
<gene>
    <name evidence="5" type="ORF">INT46_000831</name>
</gene>
<keyword evidence="3" id="KW-0802">TPR repeat</keyword>
<dbReference type="SUPFAM" id="SSF48452">
    <property type="entry name" value="TPR-like"/>
    <property type="match status" value="2"/>
</dbReference>
<dbReference type="EMBL" id="JAEPRC010000034">
    <property type="protein sequence ID" value="KAG2213656.1"/>
    <property type="molecule type" value="Genomic_DNA"/>
</dbReference>
<evidence type="ECO:0000256" key="4">
    <source>
        <dbReference type="SAM" id="MobiDB-lite"/>
    </source>
</evidence>
<dbReference type="Proteomes" id="UP000650833">
    <property type="component" value="Unassembled WGS sequence"/>
</dbReference>
<accession>A0A8H7RM48</accession>
<dbReference type="PROSITE" id="PS50005">
    <property type="entry name" value="TPR"/>
    <property type="match status" value="2"/>
</dbReference>
<protein>
    <recommendedName>
        <fullName evidence="7">TPR-like protein</fullName>
    </recommendedName>
</protein>
<dbReference type="PANTHER" id="PTHR23083">
    <property type="entry name" value="TETRATRICOPEPTIDE REPEAT PROTEIN, TPR"/>
    <property type="match status" value="1"/>
</dbReference>
<evidence type="ECO:0000313" key="6">
    <source>
        <dbReference type="Proteomes" id="UP000650833"/>
    </source>
</evidence>
<evidence type="ECO:0000256" key="1">
    <source>
        <dbReference type="ARBA" id="ARBA00002550"/>
    </source>
</evidence>
<evidence type="ECO:0000256" key="3">
    <source>
        <dbReference type="PROSITE-ProRule" id="PRU00339"/>
    </source>
</evidence>
<comment type="function">
    <text evidence="1">Involved in endocytosis.</text>
</comment>
<feature type="compositionally biased region" description="Low complexity" evidence="4">
    <location>
        <begin position="705"/>
        <end position="718"/>
    </location>
</feature>
<feature type="repeat" description="TPR" evidence="3">
    <location>
        <begin position="889"/>
        <end position="922"/>
    </location>
</feature>
<name>A0A8H7RM48_9FUNG</name>
<evidence type="ECO:0008006" key="7">
    <source>
        <dbReference type="Google" id="ProtNLM"/>
    </source>
</evidence>
<dbReference type="Gene3D" id="1.25.40.10">
    <property type="entry name" value="Tetratricopeptide repeat domain"/>
    <property type="match status" value="2"/>
</dbReference>
<dbReference type="SMART" id="SM00028">
    <property type="entry name" value="TPR"/>
    <property type="match status" value="3"/>
</dbReference>
<evidence type="ECO:0000313" key="5">
    <source>
        <dbReference type="EMBL" id="KAG2213656.1"/>
    </source>
</evidence>
<dbReference type="InterPro" id="IPR051722">
    <property type="entry name" value="Endocytosis_PI4K-reg_protein"/>
</dbReference>
<dbReference type="InterPro" id="IPR019734">
    <property type="entry name" value="TPR_rpt"/>
</dbReference>
<feature type="region of interest" description="Disordered" evidence="4">
    <location>
        <begin position="692"/>
        <end position="729"/>
    </location>
</feature>
<dbReference type="OrthoDB" id="29013at2759"/>
<feature type="region of interest" description="Disordered" evidence="4">
    <location>
        <begin position="792"/>
        <end position="813"/>
    </location>
</feature>
<comment type="caution">
    <text evidence="5">The sequence shown here is derived from an EMBL/GenBank/DDBJ whole genome shotgun (WGS) entry which is preliminary data.</text>
</comment>
<evidence type="ECO:0000256" key="2">
    <source>
        <dbReference type="ARBA" id="ARBA00038251"/>
    </source>
</evidence>
<feature type="compositionally biased region" description="Low complexity" evidence="4">
    <location>
        <begin position="803"/>
        <end position="813"/>
    </location>
</feature>
<keyword evidence="6" id="KW-1185">Reference proteome</keyword>
<dbReference type="Pfam" id="PF14559">
    <property type="entry name" value="TPR_19"/>
    <property type="match status" value="1"/>
</dbReference>
<feature type="compositionally biased region" description="Polar residues" evidence="4">
    <location>
        <begin position="719"/>
        <end position="729"/>
    </location>
</feature>
<dbReference type="AlphaFoldDB" id="A0A8H7RM48"/>
<dbReference type="InterPro" id="IPR011990">
    <property type="entry name" value="TPR-like_helical_dom_sf"/>
</dbReference>
<dbReference type="PANTHER" id="PTHR23083:SF464">
    <property type="entry name" value="TETRATRICOPEPTIDE REPEAT DOMAIN 7, ISOFORM A"/>
    <property type="match status" value="1"/>
</dbReference>
<reference evidence="5" key="1">
    <citation type="submission" date="2020-12" db="EMBL/GenBank/DDBJ databases">
        <title>Metabolic potential, ecology and presence of endohyphal bacteria is reflected in genomic diversity of Mucoromycotina.</title>
        <authorList>
            <person name="Muszewska A."/>
            <person name="Okrasinska A."/>
            <person name="Steczkiewicz K."/>
            <person name="Drgas O."/>
            <person name="Orlowska M."/>
            <person name="Perlinska-Lenart U."/>
            <person name="Aleksandrzak-Piekarczyk T."/>
            <person name="Szatraj K."/>
            <person name="Zielenkiewicz U."/>
            <person name="Pilsyk S."/>
            <person name="Malc E."/>
            <person name="Mieczkowski P."/>
            <person name="Kruszewska J.S."/>
            <person name="Biernat P."/>
            <person name="Pawlowska J."/>
        </authorList>
    </citation>
    <scope>NUCLEOTIDE SEQUENCE</scope>
    <source>
        <strain evidence="5">CBS 226.32</strain>
    </source>
</reference>
<comment type="similarity">
    <text evidence="2">Belongs to the YPP1 family.</text>
</comment>
<sequence>MVTNKAIIISKEIDIARCKNNWQAIPELARRYKKHNPNGLDSPNNISLTTRVEPSLMKPIQQQLSAALGDKETSLETQLVKQMAKIILARTWFECGEYQKALDAINEAAYTNVEPTSGYSYTLYMQALSIRAMSLDLLRQDAVEAYNSLSSTVNLCANLVDYAIADWAEEGLYRGTLLVLSDGCQSNEIYHTMNLIRAYQKACSSQLDTWKIYKRVVVTRYSLIYLSNIYKVDQYQPPVDFSETEEGKQCSEYVYFEKKRDQFTDAQRAYNHQLFSIEIMQLHTVYEKLVYSLAHFPQSGQTNTLVLDFVNRLAEDFEIVGGSETEKRGYIEALNRASMKTFNSPCITRHLFHALVQLGDFEEAEHALRTYLYLVELESKAMVESRSTTAALASDSFGYNTPVPSADEIEELAIAENLKKSDGPQRSEEVETLDNKIKLLITAVKMYCKELYKGSDAVNMAEMAEQLYSKEMASSDQHDEHFIQTGALIYRTLGAAFGFLASQTFDQDRRPKYHEKALVSLRKSIAIDNQSWETYYQLGFQLAEMRDIFQAMQMITKSLQYNSQHLPSWHLLVLLCTCPIKDNQGQALKTCEIAFMEASVITSKDSWVDYNEDILQHVLLQMTQTLLVERVHGAEAALASQEALFQIFGKIVVPELIPDSTSLSMLHEAISNGNARYGMVLSGSLGNMSATDGSNSTLAVKDSTSKTASRNRSASSTSMQPRSLTGRSASVSSFTGRKFHLAEMFSTNHLDKSDVTSVRSVPPTTTTVLGENTLHKHGSKLSLLGPKSLVRKQKKEGNATNRLSTTLDGGSTTSIRSISPSTISVHTLLQTTTTPARPTTHARLQHQRSCKMLCDLWLLSAEGFLRSGKLEEAMKAVSEAENIDWTTHAGVWCLLGRIRLAQNKPDKAISAFQKGLVTKPNDVDCRFWLARTYIEQGHLEVAEGLLQAITQENGWDHASAWYYLGEIYKKTDRLDRTKDCLFYALELESTTPIQSFAILPRFV</sequence>
<organism evidence="5 6">
    <name type="scientific">Mucor plumbeus</name>
    <dbReference type="NCBI Taxonomy" id="97098"/>
    <lineage>
        <taxon>Eukaryota</taxon>
        <taxon>Fungi</taxon>
        <taxon>Fungi incertae sedis</taxon>
        <taxon>Mucoromycota</taxon>
        <taxon>Mucoromycotina</taxon>
        <taxon>Mucoromycetes</taxon>
        <taxon>Mucorales</taxon>
        <taxon>Mucorineae</taxon>
        <taxon>Mucoraceae</taxon>
        <taxon>Mucor</taxon>
    </lineage>
</organism>
<proteinExistence type="inferred from homology"/>